<sequence>MYGGTNALRWFLPAGHGPAGKNAWKDYFSIGFSDSPPLIRVCPNPRGGKFADFEPSAGRRSTIFIIYSFLFILYFSAHWPGNRIFKFIYKEVFYVHENGLALVW</sequence>
<proteinExistence type="predicted"/>
<dbReference type="AlphaFoldDB" id="A0A9D2ESR0"/>
<reference evidence="2" key="2">
    <citation type="submission" date="2021-04" db="EMBL/GenBank/DDBJ databases">
        <authorList>
            <person name="Gilroy R."/>
        </authorList>
    </citation>
    <scope>NUCLEOTIDE SEQUENCE</scope>
    <source>
        <strain evidence="2">ChiSxjej1B13-11774</strain>
    </source>
</reference>
<reference evidence="2" key="1">
    <citation type="journal article" date="2021" name="PeerJ">
        <title>Extensive microbial diversity within the chicken gut microbiome revealed by metagenomics and culture.</title>
        <authorList>
            <person name="Gilroy R."/>
            <person name="Ravi A."/>
            <person name="Getino M."/>
            <person name="Pursley I."/>
            <person name="Horton D.L."/>
            <person name="Alikhan N.F."/>
            <person name="Baker D."/>
            <person name="Gharbi K."/>
            <person name="Hall N."/>
            <person name="Watson M."/>
            <person name="Adriaenssens E.M."/>
            <person name="Foster-Nyarko E."/>
            <person name="Jarju S."/>
            <person name="Secka A."/>
            <person name="Antonio M."/>
            <person name="Oren A."/>
            <person name="Chaudhuri R.R."/>
            <person name="La Ragione R."/>
            <person name="Hildebrand F."/>
            <person name="Pallen M.J."/>
        </authorList>
    </citation>
    <scope>NUCLEOTIDE SEQUENCE</scope>
    <source>
        <strain evidence="2">ChiSxjej1B13-11774</strain>
    </source>
</reference>
<dbReference type="EMBL" id="DXBP01000056">
    <property type="protein sequence ID" value="HIZ42781.1"/>
    <property type="molecule type" value="Genomic_DNA"/>
</dbReference>
<evidence type="ECO:0000256" key="1">
    <source>
        <dbReference type="SAM" id="Phobius"/>
    </source>
</evidence>
<keyword evidence="1" id="KW-0472">Membrane</keyword>
<gene>
    <name evidence="2" type="ORF">H9811_09490</name>
</gene>
<comment type="caution">
    <text evidence="2">The sequence shown here is derived from an EMBL/GenBank/DDBJ whole genome shotgun (WGS) entry which is preliminary data.</text>
</comment>
<organism evidence="2 3">
    <name type="scientific">Candidatus Gemmiger excrementigallinarum</name>
    <dbReference type="NCBI Taxonomy" id="2838609"/>
    <lineage>
        <taxon>Bacteria</taxon>
        <taxon>Bacillati</taxon>
        <taxon>Bacillota</taxon>
        <taxon>Clostridia</taxon>
        <taxon>Eubacteriales</taxon>
        <taxon>Gemmiger</taxon>
    </lineage>
</organism>
<protein>
    <submittedName>
        <fullName evidence="2">Uncharacterized protein</fullName>
    </submittedName>
</protein>
<dbReference type="Proteomes" id="UP000824048">
    <property type="component" value="Unassembled WGS sequence"/>
</dbReference>
<evidence type="ECO:0000313" key="2">
    <source>
        <dbReference type="EMBL" id="HIZ42781.1"/>
    </source>
</evidence>
<feature type="transmembrane region" description="Helical" evidence="1">
    <location>
        <begin position="62"/>
        <end position="80"/>
    </location>
</feature>
<keyword evidence="1" id="KW-0812">Transmembrane</keyword>
<accession>A0A9D2ESR0</accession>
<name>A0A9D2ESR0_9FIRM</name>
<keyword evidence="1" id="KW-1133">Transmembrane helix</keyword>
<evidence type="ECO:0000313" key="3">
    <source>
        <dbReference type="Proteomes" id="UP000824048"/>
    </source>
</evidence>